<dbReference type="OrthoDB" id="9767721at2"/>
<dbReference type="PIRSF" id="PIRSF003095">
    <property type="entry name" value="Trigger_factor"/>
    <property type="match status" value="1"/>
</dbReference>
<evidence type="ECO:0000256" key="6">
    <source>
        <dbReference type="ARBA" id="ARBA00022618"/>
    </source>
</evidence>
<dbReference type="InterPro" id="IPR046357">
    <property type="entry name" value="PPIase_dom_sf"/>
</dbReference>
<dbReference type="InterPro" id="IPR008880">
    <property type="entry name" value="Trigger_fac_C"/>
</dbReference>
<keyword evidence="9 12" id="KW-0413">Isomerase</keyword>
<evidence type="ECO:0000256" key="8">
    <source>
        <dbReference type="ARBA" id="ARBA00023186"/>
    </source>
</evidence>
<dbReference type="InterPro" id="IPR001179">
    <property type="entry name" value="PPIase_FKBP_dom"/>
</dbReference>
<dbReference type="InterPro" id="IPR027304">
    <property type="entry name" value="Trigger_fact/SurA_dom_sf"/>
</dbReference>
<dbReference type="EC" id="5.2.1.8" evidence="3 12"/>
<evidence type="ECO:0000256" key="14">
    <source>
        <dbReference type="RuleBase" id="RU003914"/>
    </source>
</evidence>
<evidence type="ECO:0000256" key="3">
    <source>
        <dbReference type="ARBA" id="ARBA00013194"/>
    </source>
</evidence>
<sequence>METKRVDDANASASGKISTETINNHIEKLANSYAKNMKIDGFRRGKVPVSVVKNRYKDNLEQEARQKSIDNFFESALKDLGIDSKNVIGQPLITKFDESDKGIDIEMKIGLSPSFELKDIESCVPSFTLSPVDSSAVDKRLDDIAKSRAPIIESKATSLDSDLIGNIDFEGFIDGVAFQGGKAEGFDLLIGSGQFIPGFEDSIKGMKVGESREIKVTFPKEYQNANLAGKDATFKVKLNAIKEKGKVKIDDSFAKSLLGDKDENTLEKLKENIKKELENEERLKLYNEKLKEETLENIAKTYNFALPENIIEQEINVLVNNAAGQMSKDELESLRGNESKIKELRDKERPNAEKSVKVTFIIDKLAKEQKIHVDDNEVYQALYYESMMNGQNPQEVIEMYRKNTLPPAVKMAMIEERVITHLLDSKNGLLESKEDSKK</sequence>
<organism evidence="17 18">
    <name type="scientific">Helicobacter saguini</name>
    <dbReference type="NCBI Taxonomy" id="1548018"/>
    <lineage>
        <taxon>Bacteria</taxon>
        <taxon>Pseudomonadati</taxon>
        <taxon>Campylobacterota</taxon>
        <taxon>Epsilonproteobacteria</taxon>
        <taxon>Campylobacterales</taxon>
        <taxon>Helicobacteraceae</taxon>
        <taxon>Helicobacter</taxon>
    </lineage>
</organism>
<evidence type="ECO:0000256" key="1">
    <source>
        <dbReference type="ARBA" id="ARBA00000971"/>
    </source>
</evidence>
<dbReference type="AlphaFoldDB" id="A0A4U8T539"/>
<comment type="function">
    <text evidence="12">Involved in protein export. Acts as a chaperone by maintaining the newly synthesized protein in an open conformation. Functions as a peptidyl-prolyl cis-trans isomerase.</text>
</comment>
<dbReference type="FunFam" id="3.10.50.40:FF:000001">
    <property type="entry name" value="Trigger factor"/>
    <property type="match status" value="1"/>
</dbReference>
<dbReference type="PANTHER" id="PTHR30560">
    <property type="entry name" value="TRIGGER FACTOR CHAPERONE AND PEPTIDYL-PROLYL CIS/TRANS ISOMERASE"/>
    <property type="match status" value="1"/>
</dbReference>
<evidence type="ECO:0000256" key="13">
    <source>
        <dbReference type="PROSITE-ProRule" id="PRU00277"/>
    </source>
</evidence>
<dbReference type="RefSeq" id="WP_138127253.1">
    <property type="nucleotide sequence ID" value="NZ_JRMP02000006.1"/>
</dbReference>
<dbReference type="Proteomes" id="UP000029714">
    <property type="component" value="Unassembled WGS sequence"/>
</dbReference>
<evidence type="ECO:0000256" key="4">
    <source>
        <dbReference type="ARBA" id="ARBA00016902"/>
    </source>
</evidence>
<dbReference type="InterPro" id="IPR037041">
    <property type="entry name" value="Trigger_fac_C_sf"/>
</dbReference>
<keyword evidence="7 12" id="KW-0697">Rotamase</keyword>
<dbReference type="Pfam" id="PF05697">
    <property type="entry name" value="Trigger_N"/>
    <property type="match status" value="1"/>
</dbReference>
<dbReference type="InterPro" id="IPR036611">
    <property type="entry name" value="Trigger_fac_ribosome-bd_sf"/>
</dbReference>
<name>A0A4U8T539_9HELI</name>
<evidence type="ECO:0000259" key="16">
    <source>
        <dbReference type="PROSITE" id="PS50059"/>
    </source>
</evidence>
<keyword evidence="8 12" id="KW-0143">Chaperone</keyword>
<feature type="domain" description="PPIase FKBP-type" evidence="16">
    <location>
        <begin position="162"/>
        <end position="244"/>
    </location>
</feature>
<gene>
    <name evidence="12" type="primary">tig</name>
    <name evidence="17" type="ORF">LS64_005200</name>
</gene>
<comment type="caution">
    <text evidence="17">The sequence shown here is derived from an EMBL/GenBank/DDBJ whole genome shotgun (WGS) entry which is preliminary data.</text>
</comment>
<evidence type="ECO:0000256" key="9">
    <source>
        <dbReference type="ARBA" id="ARBA00023235"/>
    </source>
</evidence>
<proteinExistence type="inferred from homology"/>
<keyword evidence="5 12" id="KW-0963">Cytoplasm</keyword>
<dbReference type="SUPFAM" id="SSF54534">
    <property type="entry name" value="FKBP-like"/>
    <property type="match status" value="1"/>
</dbReference>
<comment type="domain">
    <text evidence="12">Consists of 3 domains; the N-terminus binds the ribosome, the middle domain has PPIase activity, while the C-terminus has intrinsic chaperone activity on its own.</text>
</comment>
<dbReference type="GO" id="GO:0003755">
    <property type="term" value="F:peptidyl-prolyl cis-trans isomerase activity"/>
    <property type="evidence" value="ECO:0007669"/>
    <property type="project" value="UniProtKB-UniRule"/>
</dbReference>
<dbReference type="Gene3D" id="3.30.70.1050">
    <property type="entry name" value="Trigger factor ribosome-binding domain"/>
    <property type="match status" value="1"/>
</dbReference>
<reference evidence="17 18" key="2">
    <citation type="journal article" date="2016" name="Infect. Immun.">
        <title>Helicobacter saguini, a Novel Helicobacter Isolated from Cotton-Top Tamarins with Ulcerative Colitis, Has Proinflammatory Properties and Induces Typhlocolitis and Dysplasia in Gnotobiotic IL-10-/- Mice.</title>
        <authorList>
            <person name="Shen Z."/>
            <person name="Mannion A."/>
            <person name="Whary M.T."/>
            <person name="Muthupalani S."/>
            <person name="Sheh A."/>
            <person name="Feng Y."/>
            <person name="Gong G."/>
            <person name="Vandamme P."/>
            <person name="Holcombe H.R."/>
            <person name="Paster B.J."/>
            <person name="Fox J.G."/>
        </authorList>
    </citation>
    <scope>NUCLEOTIDE SEQUENCE [LARGE SCALE GENOMIC DNA]</scope>
    <source>
        <strain evidence="17 18">MIT 97-6194</strain>
    </source>
</reference>
<evidence type="ECO:0000256" key="2">
    <source>
        <dbReference type="ARBA" id="ARBA00005464"/>
    </source>
</evidence>
<evidence type="ECO:0000313" key="17">
    <source>
        <dbReference type="EMBL" id="TLD94563.1"/>
    </source>
</evidence>
<keyword evidence="10 12" id="KW-0131">Cell cycle</keyword>
<reference evidence="17 18" key="1">
    <citation type="journal article" date="2014" name="Genome Announc.">
        <title>Draft genome sequences of eight enterohepatic helicobacter species isolated from both laboratory and wild rodents.</title>
        <authorList>
            <person name="Sheh A."/>
            <person name="Shen Z."/>
            <person name="Fox J.G."/>
        </authorList>
    </citation>
    <scope>NUCLEOTIDE SEQUENCE [LARGE SCALE GENOMIC DNA]</scope>
    <source>
        <strain evidence="17 18">MIT 97-6194</strain>
    </source>
</reference>
<evidence type="ECO:0000256" key="12">
    <source>
        <dbReference type="HAMAP-Rule" id="MF_00303"/>
    </source>
</evidence>
<dbReference type="InterPro" id="IPR005215">
    <property type="entry name" value="Trig_fac"/>
</dbReference>
<dbReference type="GO" id="GO:0044183">
    <property type="term" value="F:protein folding chaperone"/>
    <property type="evidence" value="ECO:0007669"/>
    <property type="project" value="TreeGrafter"/>
</dbReference>
<dbReference type="STRING" id="1548018.LS64_09715"/>
<dbReference type="SUPFAM" id="SSF109998">
    <property type="entry name" value="Triger factor/SurA peptide-binding domain-like"/>
    <property type="match status" value="1"/>
</dbReference>
<dbReference type="SUPFAM" id="SSF102735">
    <property type="entry name" value="Trigger factor ribosome-binding domain"/>
    <property type="match status" value="1"/>
</dbReference>
<keyword evidence="18" id="KW-1185">Reference proteome</keyword>
<dbReference type="GO" id="GO:0043335">
    <property type="term" value="P:protein unfolding"/>
    <property type="evidence" value="ECO:0007669"/>
    <property type="project" value="TreeGrafter"/>
</dbReference>
<dbReference type="HAMAP" id="MF_00303">
    <property type="entry name" value="Trigger_factor_Tig"/>
    <property type="match status" value="1"/>
</dbReference>
<dbReference type="Pfam" id="PF00254">
    <property type="entry name" value="FKBP_C"/>
    <property type="match status" value="1"/>
</dbReference>
<evidence type="ECO:0000256" key="7">
    <source>
        <dbReference type="ARBA" id="ARBA00023110"/>
    </source>
</evidence>
<evidence type="ECO:0000256" key="11">
    <source>
        <dbReference type="ARBA" id="ARBA00029986"/>
    </source>
</evidence>
<dbReference type="Gene3D" id="1.10.3120.10">
    <property type="entry name" value="Trigger factor, C-terminal domain"/>
    <property type="match status" value="1"/>
</dbReference>
<dbReference type="NCBIfam" id="TIGR00115">
    <property type="entry name" value="tig"/>
    <property type="match status" value="1"/>
</dbReference>
<dbReference type="Pfam" id="PF05698">
    <property type="entry name" value="Trigger_C"/>
    <property type="match status" value="1"/>
</dbReference>
<dbReference type="Gene3D" id="3.10.50.40">
    <property type="match status" value="1"/>
</dbReference>
<dbReference type="GO" id="GO:0043022">
    <property type="term" value="F:ribosome binding"/>
    <property type="evidence" value="ECO:0007669"/>
    <property type="project" value="TreeGrafter"/>
</dbReference>
<dbReference type="PANTHER" id="PTHR30560:SF3">
    <property type="entry name" value="TRIGGER FACTOR-LIKE PROTEIN TIG, CHLOROPLASTIC"/>
    <property type="match status" value="1"/>
</dbReference>
<dbReference type="GO" id="GO:0051301">
    <property type="term" value="P:cell division"/>
    <property type="evidence" value="ECO:0007669"/>
    <property type="project" value="UniProtKB-KW"/>
</dbReference>
<comment type="catalytic activity">
    <reaction evidence="1 12 13">
        <text>[protein]-peptidylproline (omega=180) = [protein]-peptidylproline (omega=0)</text>
        <dbReference type="Rhea" id="RHEA:16237"/>
        <dbReference type="Rhea" id="RHEA-COMP:10747"/>
        <dbReference type="Rhea" id="RHEA-COMP:10748"/>
        <dbReference type="ChEBI" id="CHEBI:83833"/>
        <dbReference type="ChEBI" id="CHEBI:83834"/>
        <dbReference type="EC" id="5.2.1.8"/>
    </reaction>
</comment>
<feature type="coiled-coil region" evidence="15">
    <location>
        <begin position="259"/>
        <end position="293"/>
    </location>
</feature>
<dbReference type="InterPro" id="IPR008881">
    <property type="entry name" value="Trigger_fac_ribosome-bd_bac"/>
</dbReference>
<evidence type="ECO:0000256" key="10">
    <source>
        <dbReference type="ARBA" id="ARBA00023306"/>
    </source>
</evidence>
<keyword evidence="15" id="KW-0175">Coiled coil</keyword>
<dbReference type="EMBL" id="JRMP02000006">
    <property type="protein sequence ID" value="TLD94563.1"/>
    <property type="molecule type" value="Genomic_DNA"/>
</dbReference>
<dbReference type="PROSITE" id="PS50059">
    <property type="entry name" value="FKBP_PPIASE"/>
    <property type="match status" value="1"/>
</dbReference>
<dbReference type="GO" id="GO:0051083">
    <property type="term" value="P:'de novo' cotranslational protein folding"/>
    <property type="evidence" value="ECO:0007669"/>
    <property type="project" value="TreeGrafter"/>
</dbReference>
<dbReference type="GO" id="GO:0015031">
    <property type="term" value="P:protein transport"/>
    <property type="evidence" value="ECO:0007669"/>
    <property type="project" value="UniProtKB-UniRule"/>
</dbReference>
<keyword evidence="6 12" id="KW-0132">Cell division</keyword>
<evidence type="ECO:0000256" key="5">
    <source>
        <dbReference type="ARBA" id="ARBA00022490"/>
    </source>
</evidence>
<dbReference type="GO" id="GO:0005737">
    <property type="term" value="C:cytoplasm"/>
    <property type="evidence" value="ECO:0007669"/>
    <property type="project" value="UniProtKB-SubCell"/>
</dbReference>
<comment type="subcellular location">
    <subcellularLocation>
        <location evidence="12">Cytoplasm</location>
    </subcellularLocation>
    <text evidence="12">About half TF is bound to the ribosome near the polypeptide exit tunnel while the other half is free in the cytoplasm.</text>
</comment>
<accession>A0A4U8T539</accession>
<evidence type="ECO:0000256" key="15">
    <source>
        <dbReference type="SAM" id="Coils"/>
    </source>
</evidence>
<evidence type="ECO:0000313" key="18">
    <source>
        <dbReference type="Proteomes" id="UP000029714"/>
    </source>
</evidence>
<protein>
    <recommendedName>
        <fullName evidence="4 12">Trigger factor</fullName>
        <shortName evidence="12">TF</shortName>
        <ecNumber evidence="3 12">5.2.1.8</ecNumber>
    </recommendedName>
    <alternativeName>
        <fullName evidence="11 12">PPIase</fullName>
    </alternativeName>
</protein>
<comment type="similarity">
    <text evidence="2 12 14">Belongs to the FKBP-type PPIase family. Tig subfamily.</text>
</comment>